<dbReference type="EMBL" id="JH793262">
    <property type="protein sequence ID" value="ELQ35985.1"/>
    <property type="molecule type" value="Genomic_DNA"/>
</dbReference>
<reference evidence="1" key="1">
    <citation type="journal article" date="2012" name="PLoS Genet.">
        <title>Comparative analysis of the genomes of two field isolates of the rice blast fungus Magnaporthe oryzae.</title>
        <authorList>
            <person name="Xue M."/>
            <person name="Yang J."/>
            <person name="Li Z."/>
            <person name="Hu S."/>
            <person name="Yao N."/>
            <person name="Dean R.A."/>
            <person name="Zhao W."/>
            <person name="Shen M."/>
            <person name="Zhang H."/>
            <person name="Li C."/>
            <person name="Liu L."/>
            <person name="Cao L."/>
            <person name="Xu X."/>
            <person name="Xing Y."/>
            <person name="Hsiang T."/>
            <person name="Zhang Z."/>
            <person name="Xu J.R."/>
            <person name="Peng Y.L."/>
        </authorList>
    </citation>
    <scope>NUCLEOTIDE SEQUENCE</scope>
    <source>
        <strain evidence="1">Y34</strain>
    </source>
</reference>
<evidence type="ECO:0000313" key="1">
    <source>
        <dbReference type="EMBL" id="ELQ35985.1"/>
    </source>
</evidence>
<protein>
    <submittedName>
        <fullName evidence="1">Uncharacterized protein</fullName>
    </submittedName>
</protein>
<proteinExistence type="predicted"/>
<gene>
    <name evidence="1" type="ORF">OOU_Y34scaffold00672g3</name>
</gene>
<name>A0AA97NTD4_PYRO3</name>
<sequence>MVGTHYLQRQVTFQRTTAGGLVGGRASGAMMNARLDDEGGTADVYVKAELHSQGIVQIDPQEMPLNLPKPSELEVYEVPVEVNGDSALAAERRYSTCMEMTP</sequence>
<dbReference type="Proteomes" id="UP000011086">
    <property type="component" value="Unassembled WGS sequence"/>
</dbReference>
<dbReference type="AlphaFoldDB" id="A0AA97NTD4"/>
<accession>A0AA97NTD4</accession>
<organism evidence="1">
    <name type="scientific">Pyricularia oryzae (strain Y34)</name>
    <name type="common">Rice blast fungus</name>
    <name type="synonym">Magnaporthe oryzae</name>
    <dbReference type="NCBI Taxonomy" id="1143189"/>
    <lineage>
        <taxon>Eukaryota</taxon>
        <taxon>Fungi</taxon>
        <taxon>Dikarya</taxon>
        <taxon>Ascomycota</taxon>
        <taxon>Pezizomycotina</taxon>
        <taxon>Sordariomycetes</taxon>
        <taxon>Sordariomycetidae</taxon>
        <taxon>Magnaporthales</taxon>
        <taxon>Pyriculariaceae</taxon>
        <taxon>Pyricularia</taxon>
    </lineage>
</organism>